<gene>
    <name evidence="1" type="ORF">EXN24_14710</name>
</gene>
<dbReference type="AlphaFoldDB" id="A0AA95AIC3"/>
<dbReference type="Proteomes" id="UP000320858">
    <property type="component" value="Unassembled WGS sequence"/>
</dbReference>
<reference evidence="1 2" key="1">
    <citation type="journal article" date="2019" name="Appl. Microbiol. Biotechnol.">
        <title>Differential efficiency of wild type rhizogenic strains for rol gene transformation of plants.</title>
        <authorList>
            <person name="Desmet S."/>
            <person name="De Keyser E."/>
            <person name="Van Vaerenbergh J."/>
            <person name="Baeyen S."/>
            <person name="Van Huylenbroeck J."/>
            <person name="Geelen D."/>
            <person name="Dhooghe E."/>
        </authorList>
    </citation>
    <scope>NUCLEOTIDE SEQUENCE [LARGE SCALE GENOMIC DNA]</scope>
    <source>
        <strain evidence="1 2">B 4.1</strain>
    </source>
</reference>
<evidence type="ECO:0000313" key="2">
    <source>
        <dbReference type="Proteomes" id="UP000320858"/>
    </source>
</evidence>
<protein>
    <submittedName>
        <fullName evidence="1">Uncharacterized protein</fullName>
    </submittedName>
</protein>
<dbReference type="EMBL" id="SGOB01000002">
    <property type="protein sequence ID" value="TRA89225.1"/>
    <property type="molecule type" value="Genomic_DNA"/>
</dbReference>
<comment type="caution">
    <text evidence="1">The sequence shown here is derived from an EMBL/GenBank/DDBJ whole genome shotgun (WGS) entry which is preliminary data.</text>
</comment>
<organism evidence="1 2">
    <name type="scientific">Rhizobium rhizogenes</name>
    <name type="common">Agrobacterium rhizogenes</name>
    <dbReference type="NCBI Taxonomy" id="359"/>
    <lineage>
        <taxon>Bacteria</taxon>
        <taxon>Pseudomonadati</taxon>
        <taxon>Pseudomonadota</taxon>
        <taxon>Alphaproteobacteria</taxon>
        <taxon>Hyphomicrobiales</taxon>
        <taxon>Rhizobiaceae</taxon>
        <taxon>Rhizobium/Agrobacterium group</taxon>
        <taxon>Rhizobium</taxon>
    </lineage>
</organism>
<accession>A0AA95AIC3</accession>
<proteinExistence type="predicted"/>
<evidence type="ECO:0000313" key="1">
    <source>
        <dbReference type="EMBL" id="TRA89225.1"/>
    </source>
</evidence>
<name>A0AA95AIC3_RHIRH</name>
<sequence length="60" mass="6674">MIRQGRSALRATVVPVLLVRFKVDQTKAGNGIFFGARAKRSWRAALWMFRANNSHAGVST</sequence>